<dbReference type="EMBL" id="FOTR01000001">
    <property type="protein sequence ID" value="SFL35275.1"/>
    <property type="molecule type" value="Genomic_DNA"/>
</dbReference>
<sequence length="268" mass="31531">MDINKEIKKLESVNLEKPQRVFSMYLNTDQSDPEQQGSKWKLHVKNGLNSFENYLQKDGDSEEKRNYWAVKEMVEKYMHDNEHNLAKSVVIFATGDKSIWFAEKFQMPVETEFCWEETPKLDQIKEMIHQFPETGIILTQKESIKILDTELGTLKDSRFYELDLDTEDWREHTGPHRAQPSMGSGGKNTKQEQFEARFEANRYRWYKSIATTIDKLAKNKEWKKIIIVGHKEEAEDLSGNMNKEITKVIPKNMLEQEKMKVINEAVFS</sequence>
<organism evidence="1 2">
    <name type="scientific">Gracilibacillus orientalis</name>
    <dbReference type="NCBI Taxonomy" id="334253"/>
    <lineage>
        <taxon>Bacteria</taxon>
        <taxon>Bacillati</taxon>
        <taxon>Bacillota</taxon>
        <taxon>Bacilli</taxon>
        <taxon>Bacillales</taxon>
        <taxon>Bacillaceae</taxon>
        <taxon>Gracilibacillus</taxon>
    </lineage>
</organism>
<reference evidence="2" key="1">
    <citation type="submission" date="2016-10" db="EMBL/GenBank/DDBJ databases">
        <authorList>
            <person name="Varghese N."/>
            <person name="Submissions S."/>
        </authorList>
    </citation>
    <scope>NUCLEOTIDE SEQUENCE [LARGE SCALE GENOMIC DNA]</scope>
    <source>
        <strain evidence="2">CGMCC 1.4250</strain>
    </source>
</reference>
<name>A0A1I4GZB3_9BACI</name>
<keyword evidence="2" id="KW-1185">Reference proteome</keyword>
<dbReference type="InterPro" id="IPR040983">
    <property type="entry name" value="Bact_RF_family5"/>
</dbReference>
<dbReference type="AlphaFoldDB" id="A0A1I4GZB3"/>
<dbReference type="RefSeq" id="WP_091479592.1">
    <property type="nucleotide sequence ID" value="NZ_FOTR01000001.1"/>
</dbReference>
<dbReference type="Pfam" id="PF18846">
    <property type="entry name" value="baeRF_family5"/>
    <property type="match status" value="1"/>
</dbReference>
<accession>A0A1I4GZB3</accession>
<evidence type="ECO:0000313" key="2">
    <source>
        <dbReference type="Proteomes" id="UP000198565"/>
    </source>
</evidence>
<evidence type="ECO:0008006" key="3">
    <source>
        <dbReference type="Google" id="ProtNLM"/>
    </source>
</evidence>
<dbReference type="STRING" id="334253.SAMN04487943_101119"/>
<dbReference type="Proteomes" id="UP000198565">
    <property type="component" value="Unassembled WGS sequence"/>
</dbReference>
<dbReference type="OrthoDB" id="5241360at2"/>
<evidence type="ECO:0000313" key="1">
    <source>
        <dbReference type="EMBL" id="SFL35275.1"/>
    </source>
</evidence>
<gene>
    <name evidence="1" type="ORF">SAMN04487943_101119</name>
</gene>
<proteinExistence type="predicted"/>
<protein>
    <recommendedName>
        <fullName evidence="3">Protein required for attachment to host cells</fullName>
    </recommendedName>
</protein>